<keyword evidence="6" id="KW-0574">Periplasm</keyword>
<dbReference type="InterPro" id="IPR014756">
    <property type="entry name" value="Ig_E-set"/>
</dbReference>
<keyword evidence="5" id="KW-0732">Signal</keyword>
<dbReference type="SUPFAM" id="SSF74650">
    <property type="entry name" value="Galactose mutarotase-like"/>
    <property type="match status" value="1"/>
</dbReference>
<evidence type="ECO:0000256" key="2">
    <source>
        <dbReference type="ARBA" id="ARBA00005001"/>
    </source>
</evidence>
<evidence type="ECO:0000256" key="4">
    <source>
        <dbReference type="ARBA" id="ARBA00015372"/>
    </source>
</evidence>
<accession>A0A423PQK8</accession>
<dbReference type="InterPro" id="IPR006311">
    <property type="entry name" value="TAT_signal"/>
</dbReference>
<evidence type="ECO:0000256" key="6">
    <source>
        <dbReference type="ARBA" id="ARBA00022764"/>
    </source>
</evidence>
<name>A0A423PQK8_9GAMM</name>
<dbReference type="PIRSF" id="PIRSF006281">
    <property type="entry name" value="MdoG"/>
    <property type="match status" value="1"/>
</dbReference>
<dbReference type="Pfam" id="PF04349">
    <property type="entry name" value="MdoG"/>
    <property type="match status" value="1"/>
</dbReference>
<comment type="pathway">
    <text evidence="2">Glycan metabolism; osmoregulated periplasmic glucan (OPG) biosynthesis.</text>
</comment>
<dbReference type="SUPFAM" id="SSF81296">
    <property type="entry name" value="E set domains"/>
    <property type="match status" value="1"/>
</dbReference>
<sequence length="535" mass="60348">MPPDTTRRRLLVSTATLAGASALGGWHWPLHAAPPDDRRFTFEHLIAHARGLADRPYDSPESRHAALLDELGYDTFMGIHADREHSLWHGADLPVTVEFFQLDQSARVPVTLHVVDTDGRARRLDYRPSLFRYDDPELEQRLPADLGFAGFRVRDATGDRREWCAFKGASYFRSSGALDQYGLSARGVAVDTGYGAEESFPHFTAYWLLRPAPEDTTLTVCALLEGEDLTGAYRFEIGERGAVIEVESHLFQRHGIRRLGIAPMTSMFWFSETNARRGTDWRPELHDSDGLAMITGRGEHLWRALDNPPRTHYSAFGDTDPRAFGLLQRDRDFDHYQDAAVHYERRPSLWVTPRGDWGPGHVGLLELPTAEEVYDNINAFWVPEGSDHADARWRFDYRLDWRDRSAPASGRAQVVATRTGRAGDPGSYDDQSVLARKFVIDFEGGALPRLADDTALDVRASASHGDIVNPYARRVAGTPRWRAFFDWSGALPPADEPVELRCVLAHSDRLLTETWLFAYFPQALPTQIFHPEENA</sequence>
<dbReference type="PANTHER" id="PTHR30504:SF3">
    <property type="entry name" value="GLUCANS BIOSYNTHESIS PROTEIN D"/>
    <property type="match status" value="1"/>
</dbReference>
<dbReference type="RefSeq" id="WP_123630988.1">
    <property type="nucleotide sequence ID" value="NZ_AYKH01000012.1"/>
</dbReference>
<reference evidence="8 9" key="1">
    <citation type="submission" date="2013-10" db="EMBL/GenBank/DDBJ databases">
        <title>Salinisphaera orenii MK-B5 Genome Sequencing.</title>
        <authorList>
            <person name="Lai Q."/>
            <person name="Li C."/>
            <person name="Shao Z."/>
        </authorList>
    </citation>
    <scope>NUCLEOTIDE SEQUENCE [LARGE SCALE GENOMIC DNA]</scope>
    <source>
        <strain evidence="8 9">MK-B5</strain>
    </source>
</reference>
<keyword evidence="9" id="KW-1185">Reference proteome</keyword>
<dbReference type="GO" id="GO:0030288">
    <property type="term" value="C:outer membrane-bounded periplasmic space"/>
    <property type="evidence" value="ECO:0007669"/>
    <property type="project" value="TreeGrafter"/>
</dbReference>
<comment type="caution">
    <text evidence="8">The sequence shown here is derived from an EMBL/GenBank/DDBJ whole genome shotgun (WGS) entry which is preliminary data.</text>
</comment>
<proteinExistence type="inferred from homology"/>
<feature type="domain" description="Glucan biosynthesis periplasmic MdoG C-terminal" evidence="7">
    <location>
        <begin position="40"/>
        <end position="519"/>
    </location>
</feature>
<evidence type="ECO:0000256" key="3">
    <source>
        <dbReference type="ARBA" id="ARBA00009284"/>
    </source>
</evidence>
<dbReference type="PANTHER" id="PTHR30504">
    <property type="entry name" value="GLUCANS BIOSYNTHESIS PROTEIN"/>
    <property type="match status" value="1"/>
</dbReference>
<dbReference type="InterPro" id="IPR014438">
    <property type="entry name" value="Glucan_biosyn_MdoG/MdoD"/>
</dbReference>
<dbReference type="InterPro" id="IPR007444">
    <property type="entry name" value="Glucan_biosyn_MdoG_C"/>
</dbReference>
<dbReference type="EMBL" id="AYKH01000012">
    <property type="protein sequence ID" value="ROO27801.1"/>
    <property type="molecule type" value="Genomic_DNA"/>
</dbReference>
<evidence type="ECO:0000313" key="8">
    <source>
        <dbReference type="EMBL" id="ROO27801.1"/>
    </source>
</evidence>
<evidence type="ECO:0000313" key="9">
    <source>
        <dbReference type="Proteomes" id="UP000283993"/>
    </source>
</evidence>
<dbReference type="InterPro" id="IPR013783">
    <property type="entry name" value="Ig-like_fold"/>
</dbReference>
<dbReference type="GO" id="GO:0051274">
    <property type="term" value="P:beta-glucan biosynthetic process"/>
    <property type="evidence" value="ECO:0007669"/>
    <property type="project" value="TreeGrafter"/>
</dbReference>
<dbReference type="GO" id="GO:0030246">
    <property type="term" value="F:carbohydrate binding"/>
    <property type="evidence" value="ECO:0007669"/>
    <property type="project" value="InterPro"/>
</dbReference>
<evidence type="ECO:0000256" key="5">
    <source>
        <dbReference type="ARBA" id="ARBA00022729"/>
    </source>
</evidence>
<protein>
    <recommendedName>
        <fullName evidence="4">Glucans biosynthesis protein D</fullName>
    </recommendedName>
</protein>
<gene>
    <name evidence="8" type="ORF">SAOR_08235</name>
</gene>
<dbReference type="InterPro" id="IPR014718">
    <property type="entry name" value="GH-type_carb-bd"/>
</dbReference>
<dbReference type="PROSITE" id="PS51318">
    <property type="entry name" value="TAT"/>
    <property type="match status" value="1"/>
</dbReference>
<comment type="similarity">
    <text evidence="3">Belongs to the OpgD/OpgG family.</text>
</comment>
<dbReference type="Gene3D" id="2.70.98.10">
    <property type="match status" value="1"/>
</dbReference>
<dbReference type="Gene3D" id="2.60.40.10">
    <property type="entry name" value="Immunoglobulins"/>
    <property type="match status" value="1"/>
</dbReference>
<evidence type="ECO:0000259" key="7">
    <source>
        <dbReference type="Pfam" id="PF04349"/>
    </source>
</evidence>
<evidence type="ECO:0000256" key="1">
    <source>
        <dbReference type="ARBA" id="ARBA00004418"/>
    </source>
</evidence>
<comment type="subcellular location">
    <subcellularLocation>
        <location evidence="1">Periplasm</location>
    </subcellularLocation>
</comment>
<dbReference type="InterPro" id="IPR011013">
    <property type="entry name" value="Gal_mutarotase_sf_dom"/>
</dbReference>
<dbReference type="Proteomes" id="UP000283993">
    <property type="component" value="Unassembled WGS sequence"/>
</dbReference>
<dbReference type="GO" id="GO:0003824">
    <property type="term" value="F:catalytic activity"/>
    <property type="evidence" value="ECO:0007669"/>
    <property type="project" value="InterPro"/>
</dbReference>
<dbReference type="AlphaFoldDB" id="A0A423PQK8"/>
<dbReference type="UniPathway" id="UPA00637"/>
<organism evidence="8 9">
    <name type="scientific">Salinisphaera orenii MK-B5</name>
    <dbReference type="NCBI Taxonomy" id="856730"/>
    <lineage>
        <taxon>Bacteria</taxon>
        <taxon>Pseudomonadati</taxon>
        <taxon>Pseudomonadota</taxon>
        <taxon>Gammaproteobacteria</taxon>
        <taxon>Salinisphaerales</taxon>
        <taxon>Salinisphaeraceae</taxon>
        <taxon>Salinisphaera</taxon>
    </lineage>
</organism>